<dbReference type="KEGG" id="ipc:IPA_04145"/>
<organism evidence="12 13">
    <name type="scientific">Ignicoccus pacificus DSM 13166</name>
    <dbReference type="NCBI Taxonomy" id="940294"/>
    <lineage>
        <taxon>Archaea</taxon>
        <taxon>Thermoproteota</taxon>
        <taxon>Thermoprotei</taxon>
        <taxon>Desulfurococcales</taxon>
        <taxon>Desulfurococcaceae</taxon>
        <taxon>Ignicoccus</taxon>
    </lineage>
</organism>
<evidence type="ECO:0000256" key="3">
    <source>
        <dbReference type="ARBA" id="ARBA00022598"/>
    </source>
</evidence>
<evidence type="ECO:0000256" key="2">
    <source>
        <dbReference type="ARBA" id="ARBA00006239"/>
    </source>
</evidence>
<name>A0A977KB67_9CREN</name>
<dbReference type="InterPro" id="IPR013651">
    <property type="entry name" value="ATP-grasp_RimK-type"/>
</dbReference>
<dbReference type="GO" id="GO:0043774">
    <property type="term" value="F:coenzyme F420-2 alpha-glutamyl ligase activity"/>
    <property type="evidence" value="ECO:0007669"/>
    <property type="project" value="TreeGrafter"/>
</dbReference>
<dbReference type="GO" id="GO:0009085">
    <property type="term" value="P:lysine biosynthetic process"/>
    <property type="evidence" value="ECO:0007669"/>
    <property type="project" value="InterPro"/>
</dbReference>
<keyword evidence="13" id="KW-1185">Reference proteome</keyword>
<keyword evidence="7 10" id="KW-0067">ATP-binding</keyword>
<dbReference type="FunFam" id="3.30.1490.20:FF:000025">
    <property type="entry name" value="Alpha-aminoadipate--LysW ligase LysX protein"/>
    <property type="match status" value="1"/>
</dbReference>
<dbReference type="Proteomes" id="UP001063698">
    <property type="component" value="Chromosome"/>
</dbReference>
<keyword evidence="8" id="KW-0460">Magnesium</keyword>
<dbReference type="NCBIfam" id="TIGR02144">
    <property type="entry name" value="LysX_arch"/>
    <property type="match status" value="1"/>
</dbReference>
<evidence type="ECO:0000313" key="12">
    <source>
        <dbReference type="EMBL" id="UXD21425.1"/>
    </source>
</evidence>
<evidence type="ECO:0000256" key="10">
    <source>
        <dbReference type="PROSITE-ProRule" id="PRU00409"/>
    </source>
</evidence>
<evidence type="ECO:0000256" key="4">
    <source>
        <dbReference type="ARBA" id="ARBA00022605"/>
    </source>
</evidence>
<evidence type="ECO:0000256" key="5">
    <source>
        <dbReference type="ARBA" id="ARBA00022723"/>
    </source>
</evidence>
<dbReference type="SUPFAM" id="SSF52440">
    <property type="entry name" value="PreATP-grasp domain"/>
    <property type="match status" value="1"/>
</dbReference>
<dbReference type="AlphaFoldDB" id="A0A977KB67"/>
<dbReference type="InterPro" id="IPR011761">
    <property type="entry name" value="ATP-grasp"/>
</dbReference>
<evidence type="ECO:0000256" key="9">
    <source>
        <dbReference type="ARBA" id="ARBA00029440"/>
    </source>
</evidence>
<dbReference type="GO" id="GO:0046872">
    <property type="term" value="F:metal ion binding"/>
    <property type="evidence" value="ECO:0007669"/>
    <property type="project" value="UniProtKB-KW"/>
</dbReference>
<gene>
    <name evidence="12" type="ORF">IPA_04145</name>
</gene>
<dbReference type="Gene3D" id="3.30.470.20">
    <property type="entry name" value="ATP-grasp fold, B domain"/>
    <property type="match status" value="1"/>
</dbReference>
<dbReference type="SUPFAM" id="SSF56059">
    <property type="entry name" value="Glutathione synthetase ATP-binding domain-like"/>
    <property type="match status" value="1"/>
</dbReference>
<comment type="cofactor">
    <cofactor evidence="1">
        <name>Mg(2+)</name>
        <dbReference type="ChEBI" id="CHEBI:18420"/>
    </cofactor>
</comment>
<dbReference type="Gene3D" id="3.40.50.20">
    <property type="match status" value="1"/>
</dbReference>
<protein>
    <submittedName>
        <fullName evidence="12">30S ribosomal protein S6 modification protein</fullName>
    </submittedName>
</protein>
<keyword evidence="4" id="KW-0028">Amino-acid biosynthesis</keyword>
<dbReference type="PANTHER" id="PTHR21621:SF2">
    <property type="entry name" value="COENZYME GAMMA-F420-2:ALPHA-L-GLUTAMATE LIGASE"/>
    <property type="match status" value="1"/>
</dbReference>
<dbReference type="InterPro" id="IPR016185">
    <property type="entry name" value="PreATP-grasp_dom_sf"/>
</dbReference>
<dbReference type="InterPro" id="IPR011870">
    <property type="entry name" value="LysX_arch"/>
</dbReference>
<evidence type="ECO:0000256" key="1">
    <source>
        <dbReference type="ARBA" id="ARBA00001946"/>
    </source>
</evidence>
<keyword evidence="3" id="KW-0436">Ligase</keyword>
<accession>A0A977KB67</accession>
<feature type="domain" description="ATP-grasp" evidence="11">
    <location>
        <begin position="94"/>
        <end position="280"/>
    </location>
</feature>
<dbReference type="InterPro" id="IPR013815">
    <property type="entry name" value="ATP_grasp_subdomain_1"/>
</dbReference>
<evidence type="ECO:0000256" key="6">
    <source>
        <dbReference type="ARBA" id="ARBA00022741"/>
    </source>
</evidence>
<dbReference type="GO" id="GO:0005524">
    <property type="term" value="F:ATP binding"/>
    <property type="evidence" value="ECO:0007669"/>
    <property type="project" value="UniProtKB-UniRule"/>
</dbReference>
<keyword evidence="6 10" id="KW-0547">Nucleotide-binding</keyword>
<proteinExistence type="inferred from homology"/>
<evidence type="ECO:0000313" key="13">
    <source>
        <dbReference type="Proteomes" id="UP001063698"/>
    </source>
</evidence>
<dbReference type="FunFam" id="3.30.470.20:FF:000058">
    <property type="entry name" value="Alpha-aminoadipate--LysW ligase LysX protein"/>
    <property type="match status" value="1"/>
</dbReference>
<dbReference type="EMBL" id="CP006868">
    <property type="protein sequence ID" value="UXD21425.1"/>
    <property type="molecule type" value="Genomic_DNA"/>
</dbReference>
<sequence length="285" mass="31914">MSWFQFVVKVYYDMPRIEEKKLLKALEDAGLKAVPFNVTREPLPLNGIEEHIPLIRAVSMFKSLYTAAALEANSLKPINSSFTIMYSGDKILTYSILASHNIPIPKTIVSLNGDSTVKAYLQMGFPLVDKPPIGSWGRLVSLIRDWHEANIVIEHRSMMSSPQMKAHIVQEYVKMPSNRDIRCFVVGDECLGCIYRIPQEGEWRSNVALGANVKKLEDSCDACELALKAAKALKGEVVSIDLFEYQDGLLVNEVNGVPEFKGFMRATGMDVAKKVAEYIKGKVKR</sequence>
<dbReference type="Pfam" id="PF08443">
    <property type="entry name" value="RimK"/>
    <property type="match status" value="1"/>
</dbReference>
<dbReference type="GO" id="GO:0005737">
    <property type="term" value="C:cytoplasm"/>
    <property type="evidence" value="ECO:0007669"/>
    <property type="project" value="TreeGrafter"/>
</dbReference>
<evidence type="ECO:0000256" key="8">
    <source>
        <dbReference type="ARBA" id="ARBA00022842"/>
    </source>
</evidence>
<keyword evidence="5" id="KW-0479">Metal-binding</keyword>
<dbReference type="PROSITE" id="PS50975">
    <property type="entry name" value="ATP_GRASP"/>
    <property type="match status" value="1"/>
</dbReference>
<evidence type="ECO:0000259" key="11">
    <source>
        <dbReference type="PROSITE" id="PS50975"/>
    </source>
</evidence>
<dbReference type="Gene3D" id="3.30.1490.20">
    <property type="entry name" value="ATP-grasp fold, A domain"/>
    <property type="match status" value="1"/>
</dbReference>
<comment type="pathway">
    <text evidence="9">Amino-acid biosynthesis.</text>
</comment>
<dbReference type="InterPro" id="IPR004666">
    <property type="entry name" value="Rp_bS6_RimK/Lys_biosynth_LsyX"/>
</dbReference>
<evidence type="ECO:0000256" key="7">
    <source>
        <dbReference type="ARBA" id="ARBA00022840"/>
    </source>
</evidence>
<dbReference type="NCBIfam" id="TIGR00768">
    <property type="entry name" value="rimK_fam"/>
    <property type="match status" value="1"/>
</dbReference>
<dbReference type="PANTHER" id="PTHR21621">
    <property type="entry name" value="RIBOSOMAL PROTEIN S6 MODIFICATION PROTEIN"/>
    <property type="match status" value="1"/>
</dbReference>
<reference evidence="12" key="1">
    <citation type="submission" date="2013-11" db="EMBL/GenBank/DDBJ databases">
        <title>Comparative genomics of Ignicoccus.</title>
        <authorList>
            <person name="Podar M."/>
        </authorList>
    </citation>
    <scope>NUCLEOTIDE SEQUENCE</scope>
    <source>
        <strain evidence="12">DSM 13166</strain>
    </source>
</reference>
<comment type="similarity">
    <text evidence="2">Belongs to the RimK family. LysX subfamily.</text>
</comment>